<keyword evidence="2" id="KW-0119">Carbohydrate metabolism</keyword>
<dbReference type="SUPFAM" id="SSF53743">
    <property type="entry name" value="FucI/AraA N-terminal and middle domains"/>
    <property type="match status" value="1"/>
</dbReference>
<dbReference type="GO" id="GO:0005996">
    <property type="term" value="P:monosaccharide metabolic process"/>
    <property type="evidence" value="ECO:0007669"/>
    <property type="project" value="InterPro"/>
</dbReference>
<reference evidence="3 4" key="1">
    <citation type="submission" date="2017-10" db="EMBL/GenBank/DDBJ databases">
        <title>Novel microbial diversity and functional potential in the marine mammal oral microbiome.</title>
        <authorList>
            <person name="Dudek N.K."/>
            <person name="Sun C.L."/>
            <person name="Burstein D."/>
            <person name="Kantor R.S."/>
            <person name="Aliaga Goltsman D.S."/>
            <person name="Bik E.M."/>
            <person name="Thomas B.C."/>
            <person name="Banfield J.F."/>
            <person name="Relman D.A."/>
        </authorList>
    </citation>
    <scope>NUCLEOTIDE SEQUENCE [LARGE SCALE GENOMIC DNA]</scope>
    <source>
        <strain evidence="3">DOLZORAL124_49_17</strain>
    </source>
</reference>
<dbReference type="PANTHER" id="PTHR36120:SF2">
    <property type="entry name" value="FUCOSE ISOMERASE"/>
    <property type="match status" value="1"/>
</dbReference>
<evidence type="ECO:0008006" key="5">
    <source>
        <dbReference type="Google" id="ProtNLM"/>
    </source>
</evidence>
<dbReference type="AlphaFoldDB" id="A0A2G6EBE5"/>
<evidence type="ECO:0000313" key="4">
    <source>
        <dbReference type="Proteomes" id="UP000229740"/>
    </source>
</evidence>
<proteinExistence type="predicted"/>
<sequence length="398" mass="44077">MKNRTKKKKPKMRRLKAALLAHRGAGADQCKEGEAKLLSLVDVECVEIVNTEAELLFFLSGGSEALAVDMLKPDKFYVLLACKEGNSFASATEVKAYANQRGIRTVLLDYDQPETAGFLKKFTQVMDGLHRLKGQRLGLIGEVSEWLAASTIAPERLQEKLGIELQRFPWNSLENFQEQDADTALFENFHSSHFNLQDTAKVYRVLRNCIRTQRLDAITVECFSLVVEHAVTACLPLAQLNTDGLPAGCEGDICSATGMMLVRALTGLVPWIANTVHVGDSHAIFAHCTAPLNLLRDFSIVTHFETGQGTAIRGQWEADDVLLFRLDATLTKAFLTRAEVLERPQLTQACRTQIEVALRPDAATALRERPLGNHHLILPADYADVLNLACRVLGLELQ</sequence>
<protein>
    <recommendedName>
        <fullName evidence="5">Fucose isomerase</fullName>
    </recommendedName>
</protein>
<evidence type="ECO:0000256" key="2">
    <source>
        <dbReference type="ARBA" id="ARBA00023277"/>
    </source>
</evidence>
<dbReference type="EMBL" id="PDPS01000020">
    <property type="protein sequence ID" value="PID59101.1"/>
    <property type="molecule type" value="Genomic_DNA"/>
</dbReference>
<dbReference type="GO" id="GO:0016861">
    <property type="term" value="F:intramolecular oxidoreductase activity, interconverting aldoses and ketoses"/>
    <property type="evidence" value="ECO:0007669"/>
    <property type="project" value="InterPro"/>
</dbReference>
<dbReference type="Proteomes" id="UP000229740">
    <property type="component" value="Unassembled WGS sequence"/>
</dbReference>
<name>A0A2G6EBE5_9BACT</name>
<dbReference type="PANTHER" id="PTHR36120">
    <property type="entry name" value="FUCOSE ISOMERASE"/>
    <property type="match status" value="1"/>
</dbReference>
<accession>A0A2G6EBE5</accession>
<evidence type="ECO:0000256" key="1">
    <source>
        <dbReference type="ARBA" id="ARBA00023235"/>
    </source>
</evidence>
<dbReference type="InterPro" id="IPR009015">
    <property type="entry name" value="Fucose_isomerase_N/cen_sf"/>
</dbReference>
<keyword evidence="1" id="KW-0413">Isomerase</keyword>
<evidence type="ECO:0000313" key="3">
    <source>
        <dbReference type="EMBL" id="PID59101.1"/>
    </source>
</evidence>
<comment type="caution">
    <text evidence="3">The sequence shown here is derived from an EMBL/GenBank/DDBJ whole genome shotgun (WGS) entry which is preliminary data.</text>
</comment>
<gene>
    <name evidence="3" type="ORF">CSB45_01460</name>
</gene>
<organism evidence="3 4">
    <name type="scientific">candidate division KSB3 bacterium</name>
    <dbReference type="NCBI Taxonomy" id="2044937"/>
    <lineage>
        <taxon>Bacteria</taxon>
        <taxon>candidate division KSB3</taxon>
    </lineage>
</organism>
<dbReference type="GO" id="GO:0005737">
    <property type="term" value="C:cytoplasm"/>
    <property type="evidence" value="ECO:0007669"/>
    <property type="project" value="InterPro"/>
</dbReference>